<comment type="caution">
    <text evidence="2">The sequence shown here is derived from an EMBL/GenBank/DDBJ whole genome shotgun (WGS) entry which is preliminary data.</text>
</comment>
<feature type="domain" description="Knr4/Smi1-like" evidence="1">
    <location>
        <begin position="40"/>
        <end position="162"/>
    </location>
</feature>
<reference evidence="2 3" key="1">
    <citation type="submission" date="2016-07" db="EMBL/GenBank/DDBJ databases">
        <authorList>
            <person name="Townsley L."/>
            <person name="Shank E.A."/>
        </authorList>
    </citation>
    <scope>NUCLEOTIDE SEQUENCE [LARGE SCALE GENOMIC DNA]</scope>
    <source>
        <strain evidence="2 3">CH01</strain>
    </source>
</reference>
<dbReference type="SMART" id="SM00860">
    <property type="entry name" value="SMI1_KNR4"/>
    <property type="match status" value="1"/>
</dbReference>
<sequence length="186" mass="21761">MELLNRTLNGLKKRLEKANTIYIQHTEGIVYEVTCDFKASASEKALKLFEDQTGYTLPQDYKDFLKLHNGSSLLYTSEYGDGIELFSIEYTLELYESWKEHSAFERNLFAIGTCKDGYLLIDADLCKPTPNRDGNYIHWFIDDGSEEDVIPLHTNFELWLDRIIAAQGDDYWNWSIFSAENYYKYK</sequence>
<gene>
    <name evidence="2" type="ORF">BED47_03920</name>
</gene>
<dbReference type="SUPFAM" id="SSF160631">
    <property type="entry name" value="SMI1/KNR4-like"/>
    <property type="match status" value="1"/>
</dbReference>
<keyword evidence="3" id="KW-1185">Reference proteome</keyword>
<evidence type="ECO:0000259" key="1">
    <source>
        <dbReference type="SMART" id="SM00860"/>
    </source>
</evidence>
<protein>
    <recommendedName>
        <fullName evidence="1">Knr4/Smi1-like domain-containing protein</fullName>
    </recommendedName>
</protein>
<dbReference type="Proteomes" id="UP000094580">
    <property type="component" value="Unassembled WGS sequence"/>
</dbReference>
<evidence type="ECO:0000313" key="3">
    <source>
        <dbReference type="Proteomes" id="UP000094580"/>
    </source>
</evidence>
<dbReference type="InterPro" id="IPR018958">
    <property type="entry name" value="Knr4/Smi1-like_dom"/>
</dbReference>
<dbReference type="Gene3D" id="3.40.1580.10">
    <property type="entry name" value="SMI1/KNR4-like"/>
    <property type="match status" value="1"/>
</dbReference>
<accession>A0ABX2ZUJ5</accession>
<dbReference type="RefSeq" id="WP_069032509.1">
    <property type="nucleotide sequence ID" value="NZ_MDKC01000002.1"/>
</dbReference>
<name>A0ABX2ZUJ5_9BACI</name>
<dbReference type="EMBL" id="MDKC01000002">
    <property type="protein sequence ID" value="ODG93443.1"/>
    <property type="molecule type" value="Genomic_DNA"/>
</dbReference>
<organism evidence="2 3">
    <name type="scientific">Gottfriedia luciferensis</name>
    <dbReference type="NCBI Taxonomy" id="178774"/>
    <lineage>
        <taxon>Bacteria</taxon>
        <taxon>Bacillati</taxon>
        <taxon>Bacillota</taxon>
        <taxon>Bacilli</taxon>
        <taxon>Bacillales</taxon>
        <taxon>Bacillaceae</taxon>
        <taxon>Gottfriedia</taxon>
    </lineage>
</organism>
<dbReference type="Pfam" id="PF09346">
    <property type="entry name" value="SMI1_KNR4"/>
    <property type="match status" value="1"/>
</dbReference>
<proteinExistence type="predicted"/>
<dbReference type="InterPro" id="IPR037883">
    <property type="entry name" value="Knr4/Smi1-like_sf"/>
</dbReference>
<evidence type="ECO:0000313" key="2">
    <source>
        <dbReference type="EMBL" id="ODG93443.1"/>
    </source>
</evidence>